<dbReference type="Proteomes" id="UP000593565">
    <property type="component" value="Unassembled WGS sequence"/>
</dbReference>
<feature type="chain" id="PRO_5029718946" description="Thrombopoietin" evidence="7">
    <location>
        <begin position="27"/>
        <end position="194"/>
    </location>
</feature>
<dbReference type="InterPro" id="IPR009079">
    <property type="entry name" value="4_helix_cytokine-like_core"/>
</dbReference>
<keyword evidence="3" id="KW-0964">Secreted</keyword>
<evidence type="ECO:0000256" key="6">
    <source>
        <dbReference type="ARBA" id="ARBA00023157"/>
    </source>
</evidence>
<dbReference type="GO" id="GO:0008283">
    <property type="term" value="P:cell population proliferation"/>
    <property type="evidence" value="ECO:0007669"/>
    <property type="project" value="InterPro"/>
</dbReference>
<feature type="signal peptide" evidence="7">
    <location>
        <begin position="1"/>
        <end position="26"/>
    </location>
</feature>
<reference evidence="8 9" key="1">
    <citation type="submission" date="2020-02" db="EMBL/GenBank/DDBJ databases">
        <title>A chromosome-scale genome assembly of the black bullhead catfish (Ameiurus melas).</title>
        <authorList>
            <person name="Wen M."/>
            <person name="Zham M."/>
            <person name="Cabau C."/>
            <person name="Klopp C."/>
            <person name="Donnadieu C."/>
            <person name="Roques C."/>
            <person name="Bouchez O."/>
            <person name="Lampietro C."/>
            <person name="Jouanno E."/>
            <person name="Herpin A."/>
            <person name="Louis A."/>
            <person name="Berthelot C."/>
            <person name="Parey E."/>
            <person name="Roest-Crollius H."/>
            <person name="Braasch I."/>
            <person name="Postlethwait J."/>
            <person name="Robinson-Rechavi M."/>
            <person name="Echchiki A."/>
            <person name="Begum T."/>
            <person name="Montfort J."/>
            <person name="Schartl M."/>
            <person name="Bobe J."/>
            <person name="Guiguen Y."/>
        </authorList>
    </citation>
    <scope>NUCLEOTIDE SEQUENCE [LARGE SCALE GENOMIC DNA]</scope>
    <source>
        <strain evidence="8">M_S1</strain>
        <tissue evidence="8">Blood</tissue>
    </source>
</reference>
<dbReference type="SUPFAM" id="SSF47266">
    <property type="entry name" value="4-helical cytokines"/>
    <property type="match status" value="1"/>
</dbReference>
<keyword evidence="9" id="KW-1185">Reference proteome</keyword>
<dbReference type="GO" id="GO:0005125">
    <property type="term" value="F:cytokine activity"/>
    <property type="evidence" value="ECO:0007669"/>
    <property type="project" value="InterPro"/>
</dbReference>
<comment type="similarity">
    <text evidence="2">Belongs to the EPO/TPO family.</text>
</comment>
<comment type="subcellular location">
    <subcellularLocation>
        <location evidence="1">Secreted</location>
    </subcellularLocation>
</comment>
<dbReference type="PANTHER" id="PTHR10560:SF0">
    <property type="entry name" value="THROMBOPOIETIN"/>
    <property type="match status" value="1"/>
</dbReference>
<dbReference type="PANTHER" id="PTHR10560">
    <property type="entry name" value="THROMBOPOIETIN"/>
    <property type="match status" value="1"/>
</dbReference>
<evidence type="ECO:0000256" key="2">
    <source>
        <dbReference type="ARBA" id="ARBA00005782"/>
    </source>
</evidence>
<keyword evidence="6" id="KW-1015">Disulfide bond</keyword>
<evidence type="ECO:0000256" key="1">
    <source>
        <dbReference type="ARBA" id="ARBA00004613"/>
    </source>
</evidence>
<evidence type="ECO:0000256" key="5">
    <source>
        <dbReference type="ARBA" id="ARBA00022729"/>
    </source>
</evidence>
<organism evidence="8 9">
    <name type="scientific">Ameiurus melas</name>
    <name type="common">Black bullhead</name>
    <name type="synonym">Silurus melas</name>
    <dbReference type="NCBI Taxonomy" id="219545"/>
    <lineage>
        <taxon>Eukaryota</taxon>
        <taxon>Metazoa</taxon>
        <taxon>Chordata</taxon>
        <taxon>Craniata</taxon>
        <taxon>Vertebrata</taxon>
        <taxon>Euteleostomi</taxon>
        <taxon>Actinopterygii</taxon>
        <taxon>Neopterygii</taxon>
        <taxon>Teleostei</taxon>
        <taxon>Ostariophysi</taxon>
        <taxon>Siluriformes</taxon>
        <taxon>Ictaluridae</taxon>
        <taxon>Ameiurus</taxon>
    </lineage>
</organism>
<keyword evidence="5 7" id="KW-0732">Signal</keyword>
<keyword evidence="4" id="KW-0372">Hormone</keyword>
<name>A0A7J6A0H4_AMEME</name>
<protein>
    <recommendedName>
        <fullName evidence="10">Thrombopoietin</fullName>
    </recommendedName>
</protein>
<dbReference type="GO" id="GO:0005179">
    <property type="term" value="F:hormone activity"/>
    <property type="evidence" value="ECO:0007669"/>
    <property type="project" value="UniProtKB-KW"/>
</dbReference>
<evidence type="ECO:0000313" key="8">
    <source>
        <dbReference type="EMBL" id="KAF4076280.1"/>
    </source>
</evidence>
<sequence length="194" mass="21968">MEDDQGVCRAHAITQALFLLLSLVLSELPHPEAKPLDFVCVSEARKVMNKVKDLQQDLAQCSSAAYLPAPVRIPCIRVNLLTWKSKPIPERRAEILQSLRMLAQDIHQARNGSQAECALRLLGRLEHNIKNYIQTLRQVHTQSGLDGPKVPEISVQSVTQDLSRVLQHFDRLISRKLEWLVSEMAKECETKTDT</sequence>
<dbReference type="AlphaFoldDB" id="A0A7J6A0H4"/>
<evidence type="ECO:0000256" key="4">
    <source>
        <dbReference type="ARBA" id="ARBA00022702"/>
    </source>
</evidence>
<comment type="caution">
    <text evidence="8">The sequence shown here is derived from an EMBL/GenBank/DDBJ whole genome shotgun (WGS) entry which is preliminary data.</text>
</comment>
<dbReference type="EMBL" id="JAAGNN010000019">
    <property type="protein sequence ID" value="KAF4076280.1"/>
    <property type="molecule type" value="Genomic_DNA"/>
</dbReference>
<evidence type="ECO:0000256" key="7">
    <source>
        <dbReference type="SAM" id="SignalP"/>
    </source>
</evidence>
<dbReference type="InterPro" id="IPR003978">
    <property type="entry name" value="Thrombopoietin"/>
</dbReference>
<dbReference type="InterPro" id="IPR001323">
    <property type="entry name" value="EPO_TPO"/>
</dbReference>
<accession>A0A7J6A0H4</accession>
<dbReference type="GO" id="GO:0005576">
    <property type="term" value="C:extracellular region"/>
    <property type="evidence" value="ECO:0007669"/>
    <property type="project" value="UniProtKB-SubCell"/>
</dbReference>
<dbReference type="Gene3D" id="1.20.1250.10">
    <property type="match status" value="1"/>
</dbReference>
<evidence type="ECO:0000313" key="9">
    <source>
        <dbReference type="Proteomes" id="UP000593565"/>
    </source>
</evidence>
<dbReference type="Pfam" id="PF00758">
    <property type="entry name" value="EPO_TPO"/>
    <property type="match status" value="1"/>
</dbReference>
<proteinExistence type="inferred from homology"/>
<evidence type="ECO:0008006" key="10">
    <source>
        <dbReference type="Google" id="ProtNLM"/>
    </source>
</evidence>
<gene>
    <name evidence="8" type="ORF">AMELA_G00212610</name>
</gene>
<evidence type="ECO:0000256" key="3">
    <source>
        <dbReference type="ARBA" id="ARBA00022525"/>
    </source>
</evidence>